<protein>
    <recommendedName>
        <fullName evidence="3">Transposase</fullName>
    </recommendedName>
</protein>
<organism evidence="1 2">
    <name type="scientific">Cirrhinus mrigala</name>
    <name type="common">Mrigala</name>
    <dbReference type="NCBI Taxonomy" id="683832"/>
    <lineage>
        <taxon>Eukaryota</taxon>
        <taxon>Metazoa</taxon>
        <taxon>Chordata</taxon>
        <taxon>Craniata</taxon>
        <taxon>Vertebrata</taxon>
        <taxon>Euteleostomi</taxon>
        <taxon>Actinopterygii</taxon>
        <taxon>Neopterygii</taxon>
        <taxon>Teleostei</taxon>
        <taxon>Ostariophysi</taxon>
        <taxon>Cypriniformes</taxon>
        <taxon>Cyprinidae</taxon>
        <taxon>Labeoninae</taxon>
        <taxon>Labeonini</taxon>
        <taxon>Cirrhinus</taxon>
    </lineage>
</organism>
<comment type="caution">
    <text evidence="1">The sequence shown here is derived from an EMBL/GenBank/DDBJ whole genome shotgun (WGS) entry which is preliminary data.</text>
</comment>
<evidence type="ECO:0000313" key="1">
    <source>
        <dbReference type="EMBL" id="KAL0149527.1"/>
    </source>
</evidence>
<dbReference type="AlphaFoldDB" id="A0ABD0MKE9"/>
<dbReference type="Proteomes" id="UP001529510">
    <property type="component" value="Unassembled WGS sequence"/>
</dbReference>
<dbReference type="InterPro" id="IPR036388">
    <property type="entry name" value="WH-like_DNA-bd_sf"/>
</dbReference>
<dbReference type="EMBL" id="JAMKFB020000399">
    <property type="protein sequence ID" value="KAL0149527.1"/>
    <property type="molecule type" value="Genomic_DNA"/>
</dbReference>
<reference evidence="1 2" key="1">
    <citation type="submission" date="2024-05" db="EMBL/GenBank/DDBJ databases">
        <title>Genome sequencing and assembly of Indian major carp, Cirrhinus mrigala (Hamilton, 1822).</title>
        <authorList>
            <person name="Mohindra V."/>
            <person name="Chowdhury L.M."/>
            <person name="Lal K."/>
            <person name="Jena J.K."/>
        </authorList>
    </citation>
    <scope>NUCLEOTIDE SEQUENCE [LARGE SCALE GENOMIC DNA]</scope>
    <source>
        <strain evidence="1">CM1030</strain>
        <tissue evidence="1">Blood</tissue>
    </source>
</reference>
<proteinExistence type="predicted"/>
<sequence length="77" mass="8408">MFNKAPHGKELSEDLIIRIVALHKDGLGYRSFSNNLKLSYSTVARASQASINEVKNLASKNRCMSVASIALEVAEAE</sequence>
<keyword evidence="2" id="KW-1185">Reference proteome</keyword>
<evidence type="ECO:0008006" key="3">
    <source>
        <dbReference type="Google" id="ProtNLM"/>
    </source>
</evidence>
<feature type="non-terminal residue" evidence="1">
    <location>
        <position position="77"/>
    </location>
</feature>
<evidence type="ECO:0000313" key="2">
    <source>
        <dbReference type="Proteomes" id="UP001529510"/>
    </source>
</evidence>
<dbReference type="Gene3D" id="1.10.10.10">
    <property type="entry name" value="Winged helix-like DNA-binding domain superfamily/Winged helix DNA-binding domain"/>
    <property type="match status" value="1"/>
</dbReference>
<accession>A0ABD0MKE9</accession>
<gene>
    <name evidence="1" type="ORF">M9458_055054</name>
</gene>
<name>A0ABD0MKE9_CIRMR</name>